<dbReference type="InterPro" id="IPR005677">
    <property type="entry name" value="Fum_hydII"/>
</dbReference>
<comment type="caution">
    <text evidence="5">Lacks conserved residue(s) required for the propagation of feature annotation.</text>
</comment>
<dbReference type="FunFam" id="1.10.40.30:FF:000002">
    <property type="entry name" value="Fumarate hydratase class II"/>
    <property type="match status" value="1"/>
</dbReference>
<dbReference type="AlphaFoldDB" id="A0A558HNC5"/>
<feature type="active site" evidence="5">
    <location>
        <position position="318"/>
    </location>
</feature>
<feature type="binding site" evidence="5">
    <location>
        <begin position="324"/>
        <end position="326"/>
    </location>
    <ligand>
        <name>substrate</name>
    </ligand>
</feature>
<dbReference type="InterPro" id="IPR024083">
    <property type="entry name" value="Fumarase/histidase_N"/>
</dbReference>
<comment type="function">
    <text evidence="5">Involved in the TCA cycle. Catalyzes the stereospecific interconversion of fumarate to L-malate.</text>
</comment>
<dbReference type="STRING" id="553385.GCA_000591415_02268"/>
<comment type="similarity">
    <text evidence="1 5">Belongs to the class-II fumarase/aspartase family. Fumarase subfamily.</text>
</comment>
<comment type="caution">
    <text evidence="8">The sequence shown here is derived from an EMBL/GenBank/DDBJ whole genome shotgun (WGS) entry which is preliminary data.</text>
</comment>
<dbReference type="InterPro" id="IPR018951">
    <property type="entry name" value="Fumarase_C_C"/>
</dbReference>
<dbReference type="UniPathway" id="UPA00223">
    <property type="reaction ID" value="UER01007"/>
</dbReference>
<keyword evidence="4 5" id="KW-0456">Lyase</keyword>
<dbReference type="NCBIfam" id="NF008909">
    <property type="entry name" value="PRK12273.1"/>
    <property type="match status" value="1"/>
</dbReference>
<feature type="binding site" evidence="5">
    <location>
        <begin position="139"/>
        <end position="141"/>
    </location>
    <ligand>
        <name>substrate</name>
    </ligand>
</feature>
<keyword evidence="2 5" id="KW-0963">Cytoplasm</keyword>
<reference evidence="8 9" key="1">
    <citation type="submission" date="2019-07" db="EMBL/GenBank/DDBJ databases">
        <title>Diversity of Bacteria from Kongsfjorden, Arctic.</title>
        <authorList>
            <person name="Yu Y."/>
        </authorList>
    </citation>
    <scope>NUCLEOTIDE SEQUENCE [LARGE SCALE GENOMIC DNA]</scope>
    <source>
        <strain evidence="8 9">SM1923</strain>
    </source>
</reference>
<dbReference type="EMBL" id="VNFH01000005">
    <property type="protein sequence ID" value="TVU70642.1"/>
    <property type="molecule type" value="Genomic_DNA"/>
</dbReference>
<accession>A0A558HNC5</accession>
<evidence type="ECO:0000256" key="3">
    <source>
        <dbReference type="ARBA" id="ARBA00022532"/>
    </source>
</evidence>
<feature type="binding site" evidence="5">
    <location>
        <position position="319"/>
    </location>
    <ligand>
        <name>substrate</name>
    </ligand>
</feature>
<evidence type="ECO:0000256" key="5">
    <source>
        <dbReference type="HAMAP-Rule" id="MF_00743"/>
    </source>
</evidence>
<dbReference type="Proteomes" id="UP000319941">
    <property type="component" value="Unassembled WGS sequence"/>
</dbReference>
<dbReference type="InterPro" id="IPR022761">
    <property type="entry name" value="Fumarate_lyase_N"/>
</dbReference>
<dbReference type="EC" id="4.2.1.2" evidence="5"/>
<proteinExistence type="inferred from homology"/>
<dbReference type="PRINTS" id="PR00145">
    <property type="entry name" value="ARGSUCLYASE"/>
</dbReference>
<organism evidence="8 9">
    <name type="scientific">Cobetia crustatorum</name>
    <dbReference type="NCBI Taxonomy" id="553385"/>
    <lineage>
        <taxon>Bacteria</taxon>
        <taxon>Pseudomonadati</taxon>
        <taxon>Pseudomonadota</taxon>
        <taxon>Gammaproteobacteria</taxon>
        <taxon>Oceanospirillales</taxon>
        <taxon>Halomonadaceae</taxon>
        <taxon>Cobetia</taxon>
    </lineage>
</organism>
<evidence type="ECO:0000259" key="6">
    <source>
        <dbReference type="Pfam" id="PF00206"/>
    </source>
</evidence>
<dbReference type="GO" id="GO:0005737">
    <property type="term" value="C:cytoplasm"/>
    <property type="evidence" value="ECO:0007669"/>
    <property type="project" value="UniProtKB-SubCell"/>
</dbReference>
<feature type="site" description="Important for catalytic activity" evidence="5">
    <location>
        <position position="331"/>
    </location>
</feature>
<dbReference type="InterPro" id="IPR000362">
    <property type="entry name" value="Fumarate_lyase_fam"/>
</dbReference>
<dbReference type="FunFam" id="1.10.275.10:FF:000001">
    <property type="entry name" value="Fumarate hydratase, mitochondrial"/>
    <property type="match status" value="1"/>
</dbReference>
<keyword evidence="9" id="KW-1185">Reference proteome</keyword>
<dbReference type="CDD" id="cd01362">
    <property type="entry name" value="Fumarase_classII"/>
    <property type="match status" value="1"/>
</dbReference>
<dbReference type="Pfam" id="PF00206">
    <property type="entry name" value="Lyase_1"/>
    <property type="match status" value="1"/>
</dbReference>
<feature type="domain" description="Fumarase C C-terminal" evidence="7">
    <location>
        <begin position="408"/>
        <end position="460"/>
    </location>
</feature>
<dbReference type="SUPFAM" id="SSF48557">
    <property type="entry name" value="L-aspartase-like"/>
    <property type="match status" value="1"/>
</dbReference>
<evidence type="ECO:0000256" key="4">
    <source>
        <dbReference type="ARBA" id="ARBA00023239"/>
    </source>
</evidence>
<comment type="miscellaneous">
    <text evidence="5">There are 2 substrate-binding sites: the catalytic A site, and the non-catalytic B site that may play a role in the transfer of substrate or product between the active site and the solvent. Alternatively, the B site may bind allosteric effectors.</text>
</comment>
<gene>
    <name evidence="5" type="primary">fumC</name>
    <name evidence="8" type="ORF">FQP86_08445</name>
</gene>
<evidence type="ECO:0000256" key="1">
    <source>
        <dbReference type="ARBA" id="ARBA00009084"/>
    </source>
</evidence>
<comment type="subunit">
    <text evidence="5">Homotetramer.</text>
</comment>
<dbReference type="RefSeq" id="WP_144727434.1">
    <property type="nucleotide sequence ID" value="NZ_CAWOWR010000107.1"/>
</dbReference>
<dbReference type="Pfam" id="PF10415">
    <property type="entry name" value="FumaraseC_C"/>
    <property type="match status" value="1"/>
</dbReference>
<name>A0A558HNC5_9GAMM</name>
<dbReference type="PANTHER" id="PTHR11444">
    <property type="entry name" value="ASPARTATEAMMONIA/ARGININOSUCCINATE/ADENYLOSUCCINATE LYASE"/>
    <property type="match status" value="1"/>
</dbReference>
<dbReference type="OrthoDB" id="9802809at2"/>
<dbReference type="InterPro" id="IPR008948">
    <property type="entry name" value="L-Aspartase-like"/>
</dbReference>
<evidence type="ECO:0000259" key="7">
    <source>
        <dbReference type="Pfam" id="PF10415"/>
    </source>
</evidence>
<feature type="binding site" evidence="5">
    <location>
        <begin position="99"/>
        <end position="101"/>
    </location>
    <ligand>
        <name>substrate</name>
    </ligand>
</feature>
<dbReference type="PRINTS" id="PR00149">
    <property type="entry name" value="FUMRATELYASE"/>
</dbReference>
<protein>
    <recommendedName>
        <fullName evidence="5">Fumarate hydratase class II</fullName>
        <shortName evidence="5">Fumarase C</shortName>
        <ecNumber evidence="5">4.2.1.2</ecNumber>
    </recommendedName>
    <alternativeName>
        <fullName evidence="5">Aerobic fumarase</fullName>
    </alternativeName>
    <alternativeName>
        <fullName evidence="5">Iron-independent fumarase</fullName>
    </alternativeName>
</protein>
<sequence>MSSQPRRERDSMGELDVPVSALYGAQTQRAVDNFPISGQPLPAAFIRAVARIKLAAAEVNNDLTLLDDTRAKAIVQAARQIIDGEHADQFPVDIFQTGSGTSTNMNVNEVLTHLANEHLAKAGSDVSVGANDHVNMGQSSNDVIPTAIHLSAVLAVSETLLPALRHLHEVIASKAGEVDHVVKTGRTHLMDAMPIRMSQELGAWQAQVAQAIERFEETLPRLERLAQGGTAVGSGINAHPEFAERIAARLSRQTGHAFRPADSFFAALSSQDTAVELSGHLRTYAVAMMKISNDLRWMNSGPLAGLGEIELEALQPGSSIMPGKVNPVIPEAAAQVAAQVMGNDATIGIAGQSGNFQLNVMLPLIASNLLSSITLSANVSRLLADKAIATFTVRDDNLQVPLAKNPILVTALNPVIGYNEAARIAKQAYQAGRPILDVAEEETDLSRDELARLLDPARLTAGGIQ</sequence>
<feature type="domain" description="Fumarate lyase N-terminal" evidence="6">
    <location>
        <begin position="13"/>
        <end position="342"/>
    </location>
</feature>
<dbReference type="GO" id="GO:0004333">
    <property type="term" value="F:fumarate hydratase activity"/>
    <property type="evidence" value="ECO:0007669"/>
    <property type="project" value="UniProtKB-UniRule"/>
</dbReference>
<comment type="subcellular location">
    <subcellularLocation>
        <location evidence="5">Cytoplasm</location>
    </subcellularLocation>
</comment>
<dbReference type="InterPro" id="IPR020557">
    <property type="entry name" value="Fumarate_lyase_CS"/>
</dbReference>
<dbReference type="HAMAP" id="MF_00743">
    <property type="entry name" value="FumaraseC"/>
    <property type="match status" value="1"/>
</dbReference>
<dbReference type="Gene3D" id="1.10.275.10">
    <property type="entry name" value="Fumarase/aspartase (N-terminal domain)"/>
    <property type="match status" value="1"/>
</dbReference>
<comment type="catalytic activity">
    <reaction evidence="5">
        <text>(S)-malate = fumarate + H2O</text>
        <dbReference type="Rhea" id="RHEA:12460"/>
        <dbReference type="ChEBI" id="CHEBI:15377"/>
        <dbReference type="ChEBI" id="CHEBI:15589"/>
        <dbReference type="ChEBI" id="CHEBI:29806"/>
        <dbReference type="EC" id="4.2.1.2"/>
    </reaction>
</comment>
<dbReference type="GO" id="GO:0006106">
    <property type="term" value="P:fumarate metabolic process"/>
    <property type="evidence" value="ECO:0007669"/>
    <property type="project" value="InterPro"/>
</dbReference>
<dbReference type="PANTHER" id="PTHR11444:SF22">
    <property type="entry name" value="FUMARATE HYDRATASE CLASS II"/>
    <property type="match status" value="1"/>
</dbReference>
<dbReference type="Gene3D" id="1.10.40.30">
    <property type="entry name" value="Fumarase/aspartase (C-terminal domain)"/>
    <property type="match status" value="1"/>
</dbReference>
<dbReference type="GO" id="GO:0006099">
    <property type="term" value="P:tricarboxylic acid cycle"/>
    <property type="evidence" value="ECO:0007669"/>
    <property type="project" value="UniProtKB-UniRule"/>
</dbReference>
<evidence type="ECO:0000313" key="8">
    <source>
        <dbReference type="EMBL" id="TVU70642.1"/>
    </source>
</evidence>
<evidence type="ECO:0000313" key="9">
    <source>
        <dbReference type="Proteomes" id="UP000319941"/>
    </source>
</evidence>
<dbReference type="Gene3D" id="1.20.200.10">
    <property type="entry name" value="Fumarase/aspartase (Central domain)"/>
    <property type="match status" value="1"/>
</dbReference>
<feature type="binding site" evidence="5">
    <location>
        <position position="187"/>
    </location>
    <ligand>
        <name>substrate</name>
    </ligand>
</feature>
<evidence type="ECO:0000256" key="2">
    <source>
        <dbReference type="ARBA" id="ARBA00022490"/>
    </source>
</evidence>
<dbReference type="FunFam" id="1.20.200.10:FF:000001">
    <property type="entry name" value="Fumarate hydratase, mitochondrial"/>
    <property type="match status" value="1"/>
</dbReference>
<comment type="pathway">
    <text evidence="5">Carbohydrate metabolism; tricarboxylic acid cycle; (S)-malate from fumarate: step 1/1.</text>
</comment>
<dbReference type="PROSITE" id="PS00163">
    <property type="entry name" value="FUMARATE_LYASES"/>
    <property type="match status" value="1"/>
</dbReference>
<keyword evidence="3 5" id="KW-0816">Tricarboxylic acid cycle</keyword>
<feature type="active site" description="Proton donor/acceptor" evidence="5">
    <location>
        <position position="188"/>
    </location>
</feature>